<accession>A0A2N5T3Y7</accession>
<dbReference type="PANTHER" id="PTHR34618:SF1">
    <property type="entry name" value="SECRETED PROTEIN"/>
    <property type="match status" value="1"/>
</dbReference>
<evidence type="ECO:0000256" key="1">
    <source>
        <dbReference type="SAM" id="MobiDB-lite"/>
    </source>
</evidence>
<dbReference type="OrthoDB" id="2505881at2759"/>
<sequence>MTIGEKESRSWSSSPSASPSSLHKASLDPLYLSMPSLAASLVGLALITQAAAHLSLINIYGANNAVGHAFGVNLQGKYPRARGEDGDAGGDSGIFQTGTDTPSPACGSTPELGEVDVTAWLSQAEGEGLPSAYANMSVVVEAFQVNRDGGGPMSCEYSDDANATSWKPMSMTLNQAGTAGIYNQVRTNETVVMNFPSDAQCTGGWTQTACIVRCRTGVNKRFGGCFAVKLNGATERTMRVSDSNATSDTSTVVRAVANATALTTDLSNDQMVLLANQVITKIKQEDLVFSSASANNTASSLASSSTTNSSTLDESDLVDNEQMGLFTNQVIIQMKKEGIVLSSASANNTASNLAQAATNNQLDTNNSTTDDSTLDNSDLADSQLYNNSAQTSDSDSSTSNTRRFVKRSRTTWKK</sequence>
<feature type="compositionally biased region" description="Low complexity" evidence="1">
    <location>
        <begin position="386"/>
        <end position="401"/>
    </location>
</feature>
<keyword evidence="3" id="KW-1185">Reference proteome</keyword>
<evidence type="ECO:0000313" key="2">
    <source>
        <dbReference type="EMBL" id="PLW20211.1"/>
    </source>
</evidence>
<feature type="region of interest" description="Disordered" evidence="1">
    <location>
        <begin position="358"/>
        <end position="414"/>
    </location>
</feature>
<dbReference type="InterPro" id="IPR021476">
    <property type="entry name" value="Egh16-like"/>
</dbReference>
<name>A0A2N5T3Y7_9BASI</name>
<organism evidence="2 3">
    <name type="scientific">Puccinia coronata f. sp. avenae</name>
    <dbReference type="NCBI Taxonomy" id="200324"/>
    <lineage>
        <taxon>Eukaryota</taxon>
        <taxon>Fungi</taxon>
        <taxon>Dikarya</taxon>
        <taxon>Basidiomycota</taxon>
        <taxon>Pucciniomycotina</taxon>
        <taxon>Pucciniomycetes</taxon>
        <taxon>Pucciniales</taxon>
        <taxon>Pucciniaceae</taxon>
        <taxon>Puccinia</taxon>
    </lineage>
</organism>
<dbReference type="STRING" id="200324.A0A2N5T3Y7"/>
<feature type="compositionally biased region" description="Basic residues" evidence="1">
    <location>
        <begin position="403"/>
        <end position="414"/>
    </location>
</feature>
<gene>
    <name evidence="2" type="ORF">PCANC_09874</name>
</gene>
<dbReference type="EMBL" id="PGCJ01000801">
    <property type="protein sequence ID" value="PLW20211.1"/>
    <property type="molecule type" value="Genomic_DNA"/>
</dbReference>
<dbReference type="AlphaFoldDB" id="A0A2N5T3Y7"/>
<feature type="compositionally biased region" description="Low complexity" evidence="1">
    <location>
        <begin position="358"/>
        <end position="379"/>
    </location>
</feature>
<evidence type="ECO:0000313" key="3">
    <source>
        <dbReference type="Proteomes" id="UP000235388"/>
    </source>
</evidence>
<feature type="region of interest" description="Disordered" evidence="1">
    <location>
        <begin position="1"/>
        <end position="20"/>
    </location>
</feature>
<dbReference type="PANTHER" id="PTHR34618">
    <property type="entry name" value="SURFACE PROTEIN MAS1, PUTATIVE-RELATED"/>
    <property type="match status" value="1"/>
</dbReference>
<dbReference type="Pfam" id="PF11327">
    <property type="entry name" value="Egh16-like"/>
    <property type="match status" value="1"/>
</dbReference>
<dbReference type="Proteomes" id="UP000235388">
    <property type="component" value="Unassembled WGS sequence"/>
</dbReference>
<reference evidence="2 3" key="1">
    <citation type="submission" date="2017-11" db="EMBL/GenBank/DDBJ databases">
        <title>De novo assembly and phasing of dikaryotic genomes from two isolates of Puccinia coronata f. sp. avenae, the causal agent of oat crown rust.</title>
        <authorList>
            <person name="Miller M.E."/>
            <person name="Zhang Y."/>
            <person name="Omidvar V."/>
            <person name="Sperschneider J."/>
            <person name="Schwessinger B."/>
            <person name="Raley C."/>
            <person name="Palmer J.M."/>
            <person name="Garnica D."/>
            <person name="Upadhyaya N."/>
            <person name="Rathjen J."/>
            <person name="Taylor J.M."/>
            <person name="Park R.F."/>
            <person name="Dodds P.N."/>
            <person name="Hirsch C.D."/>
            <person name="Kianian S.F."/>
            <person name="Figueroa M."/>
        </authorList>
    </citation>
    <scope>NUCLEOTIDE SEQUENCE [LARGE SCALE GENOMIC DNA]</scope>
    <source>
        <strain evidence="2">12NC29</strain>
    </source>
</reference>
<proteinExistence type="predicted"/>
<protein>
    <submittedName>
        <fullName evidence="2">Uncharacterized protein</fullName>
    </submittedName>
</protein>
<feature type="compositionally biased region" description="Low complexity" evidence="1">
    <location>
        <begin position="10"/>
        <end position="20"/>
    </location>
</feature>
<comment type="caution">
    <text evidence="2">The sequence shown here is derived from an EMBL/GenBank/DDBJ whole genome shotgun (WGS) entry which is preliminary data.</text>
</comment>